<dbReference type="AlphaFoldDB" id="A0AAV5TRY4"/>
<comment type="caution">
    <text evidence="2">The sequence shown here is derived from an EMBL/GenBank/DDBJ whole genome shotgun (WGS) entry which is preliminary data.</text>
</comment>
<feature type="compositionally biased region" description="Basic residues" evidence="1">
    <location>
        <begin position="524"/>
        <end position="536"/>
    </location>
</feature>
<sequence length="940" mass="105129">IFQMEPNDPPTALLCDYWKDYWTNRTYKDTFSSSLPPLLVPAEPLPVGDHSDESPTSSGSNGFAVRSLSAESSHDTGLTTSSDYIEAPSHTVDDARPPSPFLDDTLAQAFSPVPTSGDEVDVEPDDVNDEAGGEDARGGGTSSHGTVGTHSLPSVWNTGFYNETGEWQIGESCKGRHVLQPIDEEPKESFHLLSCNNKDRNQEDPLFVTTGNGEERLLQRLAQMSSNTGKLAADAASARFGAGAAPASAPPVLQPQQPPVAEAAPQQSQPPQTRFPFGAVARPLPQFLPQPRPVASAPIPIVAPSPQLQQLQQGLRGYETPASPPPPDPAQPTCPTQPTFHVQHWVQDDPTPPQPTSSTLHNKCIPGWKTSVGAALPSSPIPPPLLQPVVLLAELVQPITVTSPVCVIPSASRTTSKNLLGRNAGQAAMPRFGGIFDGASTKPPYMRQEEAPVPAKLLSEEREEAEKRKIEEYKKRFGRIVRRLSLERSAADDSIETSSRLHELDRLASWKELTREGLAEALKGTRRRSHSHNGKWRHLDAETPNTSRWFNKEKEKKGDRDEKLGDLDAEIGQGRSESLYSDDSQMTQENERKLEFDRENLHWQRGFVIRSFPRPGKLTFEFEIFTLQGRKYLLTTNTIDLSTLRVKFALLPNGEAIVRKSSYCCSALFTLNLRIGKLLKITSTAIVAYRHPDCERPWLMWSDDIGMIPVSEAAVSKYDTDIRRTLPLMVPLRVVQIKAEQPRDHDEIPRGDFSHEVTAGQDYEVKMIKMQAEHGDRGRHIDPRAWHIHQIGEMIEESELESLHDSAWPRLAQRVDDLKWIEASGDTIRLYSPSFPSRLIHCRADQWMRDQRDFTSKRYRTMKFTALMVPHESHLRGRENHWQCLILAPLPLLSERTEGRIFNYRDLSVLVAARTQSLPKGWKQGDETPFQVVTYDTDSR</sequence>
<organism evidence="2 3">
    <name type="scientific">Pristionchus entomophagus</name>
    <dbReference type="NCBI Taxonomy" id="358040"/>
    <lineage>
        <taxon>Eukaryota</taxon>
        <taxon>Metazoa</taxon>
        <taxon>Ecdysozoa</taxon>
        <taxon>Nematoda</taxon>
        <taxon>Chromadorea</taxon>
        <taxon>Rhabditida</taxon>
        <taxon>Rhabditina</taxon>
        <taxon>Diplogasteromorpha</taxon>
        <taxon>Diplogasteroidea</taxon>
        <taxon>Neodiplogasteridae</taxon>
        <taxon>Pristionchus</taxon>
    </lineage>
</organism>
<feature type="region of interest" description="Disordered" evidence="1">
    <location>
        <begin position="308"/>
        <end position="338"/>
    </location>
</feature>
<feature type="compositionally biased region" description="Pro residues" evidence="1">
    <location>
        <begin position="248"/>
        <end position="258"/>
    </location>
</feature>
<feature type="region of interest" description="Disordered" evidence="1">
    <location>
        <begin position="242"/>
        <end position="275"/>
    </location>
</feature>
<protein>
    <submittedName>
        <fullName evidence="2">Uncharacterized protein</fullName>
    </submittedName>
</protein>
<proteinExistence type="predicted"/>
<feature type="non-terminal residue" evidence="2">
    <location>
        <position position="1"/>
    </location>
</feature>
<feature type="compositionally biased region" description="Pro residues" evidence="1">
    <location>
        <begin position="322"/>
        <end position="332"/>
    </location>
</feature>
<feature type="region of interest" description="Disordered" evidence="1">
    <location>
        <begin position="42"/>
        <end position="150"/>
    </location>
</feature>
<evidence type="ECO:0000256" key="1">
    <source>
        <dbReference type="SAM" id="MobiDB-lite"/>
    </source>
</evidence>
<dbReference type="Proteomes" id="UP001432027">
    <property type="component" value="Unassembled WGS sequence"/>
</dbReference>
<dbReference type="EMBL" id="BTSX01000004">
    <property type="protein sequence ID" value="GMS96979.1"/>
    <property type="molecule type" value="Genomic_DNA"/>
</dbReference>
<evidence type="ECO:0000313" key="2">
    <source>
        <dbReference type="EMBL" id="GMS96979.1"/>
    </source>
</evidence>
<evidence type="ECO:0000313" key="3">
    <source>
        <dbReference type="Proteomes" id="UP001432027"/>
    </source>
</evidence>
<reference evidence="2" key="1">
    <citation type="submission" date="2023-10" db="EMBL/GenBank/DDBJ databases">
        <title>Genome assembly of Pristionchus species.</title>
        <authorList>
            <person name="Yoshida K."/>
            <person name="Sommer R.J."/>
        </authorList>
    </citation>
    <scope>NUCLEOTIDE SEQUENCE</scope>
    <source>
        <strain evidence="2">RS0144</strain>
    </source>
</reference>
<accession>A0AAV5TRY4</accession>
<keyword evidence="3" id="KW-1185">Reference proteome</keyword>
<gene>
    <name evidence="2" type="ORF">PENTCL1PPCAC_19154</name>
</gene>
<feature type="compositionally biased region" description="Acidic residues" evidence="1">
    <location>
        <begin position="118"/>
        <end position="133"/>
    </location>
</feature>
<feature type="region of interest" description="Disordered" evidence="1">
    <location>
        <begin position="523"/>
        <end position="568"/>
    </location>
</feature>
<feature type="compositionally biased region" description="Low complexity" evidence="1">
    <location>
        <begin position="259"/>
        <end position="272"/>
    </location>
</feature>
<feature type="compositionally biased region" description="Polar residues" evidence="1">
    <location>
        <begin position="69"/>
        <end position="83"/>
    </location>
</feature>
<feature type="compositionally biased region" description="Basic and acidic residues" evidence="1">
    <location>
        <begin position="550"/>
        <end position="566"/>
    </location>
</feature>
<name>A0AAV5TRY4_9BILA</name>